<dbReference type="EMBL" id="VUJU01002143">
    <property type="protein sequence ID" value="KAF0762459.1"/>
    <property type="molecule type" value="Genomic_DNA"/>
</dbReference>
<accession>A0A6G0YX28</accession>
<feature type="region of interest" description="Disordered" evidence="1">
    <location>
        <begin position="1"/>
        <end position="41"/>
    </location>
</feature>
<proteinExistence type="predicted"/>
<keyword evidence="3" id="KW-1185">Reference proteome</keyword>
<sequence>MSHAVEGEGRRKKSAETVNDDGDGDDGNNNNNNNNGKLYTSVRVEKKRIKKRYSMPLQTVRGQGSAVRTCGVVKDGHTAVFAVARIPICRTDGRRERFPCPSSTSLINRARIRYSIQRAVQKTLLHETHRPRLPSQHAAHTHPPQFVVRGNHIIILCKIGDVGKP</sequence>
<gene>
    <name evidence="2" type="ORF">FWK35_00032822</name>
</gene>
<dbReference type="Proteomes" id="UP000478052">
    <property type="component" value="Unassembled WGS sequence"/>
</dbReference>
<comment type="caution">
    <text evidence="2">The sequence shown here is derived from an EMBL/GenBank/DDBJ whole genome shotgun (WGS) entry which is preliminary data.</text>
</comment>
<protein>
    <submittedName>
        <fullName evidence="2">Uncharacterized protein</fullName>
    </submittedName>
</protein>
<reference evidence="2 3" key="1">
    <citation type="submission" date="2019-08" db="EMBL/GenBank/DDBJ databases">
        <title>Whole genome of Aphis craccivora.</title>
        <authorList>
            <person name="Voronova N.V."/>
            <person name="Shulinski R.S."/>
            <person name="Bandarenka Y.V."/>
            <person name="Zhorov D.G."/>
            <person name="Warner D."/>
        </authorList>
    </citation>
    <scope>NUCLEOTIDE SEQUENCE [LARGE SCALE GENOMIC DNA]</scope>
    <source>
        <strain evidence="2">180601</strain>
        <tissue evidence="2">Whole Body</tissue>
    </source>
</reference>
<evidence type="ECO:0000313" key="3">
    <source>
        <dbReference type="Proteomes" id="UP000478052"/>
    </source>
</evidence>
<organism evidence="2 3">
    <name type="scientific">Aphis craccivora</name>
    <name type="common">Cowpea aphid</name>
    <dbReference type="NCBI Taxonomy" id="307492"/>
    <lineage>
        <taxon>Eukaryota</taxon>
        <taxon>Metazoa</taxon>
        <taxon>Ecdysozoa</taxon>
        <taxon>Arthropoda</taxon>
        <taxon>Hexapoda</taxon>
        <taxon>Insecta</taxon>
        <taxon>Pterygota</taxon>
        <taxon>Neoptera</taxon>
        <taxon>Paraneoptera</taxon>
        <taxon>Hemiptera</taxon>
        <taxon>Sternorrhyncha</taxon>
        <taxon>Aphidomorpha</taxon>
        <taxon>Aphidoidea</taxon>
        <taxon>Aphididae</taxon>
        <taxon>Aphidini</taxon>
        <taxon>Aphis</taxon>
        <taxon>Aphis</taxon>
    </lineage>
</organism>
<evidence type="ECO:0000256" key="1">
    <source>
        <dbReference type="SAM" id="MobiDB-lite"/>
    </source>
</evidence>
<evidence type="ECO:0000313" key="2">
    <source>
        <dbReference type="EMBL" id="KAF0762459.1"/>
    </source>
</evidence>
<name>A0A6G0YX28_APHCR</name>
<dbReference type="AlphaFoldDB" id="A0A6G0YX28"/>
<feature type="compositionally biased region" description="Low complexity" evidence="1">
    <location>
        <begin position="27"/>
        <end position="36"/>
    </location>
</feature>